<feature type="region of interest" description="Disordered" evidence="1">
    <location>
        <begin position="1"/>
        <end position="21"/>
    </location>
</feature>
<protein>
    <submittedName>
        <fullName evidence="2">Uncharacterized protein</fullName>
    </submittedName>
</protein>
<evidence type="ECO:0000256" key="1">
    <source>
        <dbReference type="SAM" id="MobiDB-lite"/>
    </source>
</evidence>
<dbReference type="EMBL" id="BQXS01011831">
    <property type="protein sequence ID" value="GKT17247.1"/>
    <property type="molecule type" value="Genomic_DNA"/>
</dbReference>
<organism evidence="2 3">
    <name type="scientific">Aduncisulcus paluster</name>
    <dbReference type="NCBI Taxonomy" id="2918883"/>
    <lineage>
        <taxon>Eukaryota</taxon>
        <taxon>Metamonada</taxon>
        <taxon>Carpediemonas-like organisms</taxon>
        <taxon>Aduncisulcus</taxon>
    </lineage>
</organism>
<name>A0ABQ5JWS7_9EUKA</name>
<reference evidence="2" key="1">
    <citation type="submission" date="2022-03" db="EMBL/GenBank/DDBJ databases">
        <title>Draft genome sequence of Aduncisulcus paluster, a free-living microaerophilic Fornicata.</title>
        <authorList>
            <person name="Yuyama I."/>
            <person name="Kume K."/>
            <person name="Tamura T."/>
            <person name="Inagaki Y."/>
            <person name="Hashimoto T."/>
        </authorList>
    </citation>
    <scope>NUCLEOTIDE SEQUENCE</scope>
    <source>
        <strain evidence="2">NY0171</strain>
    </source>
</reference>
<accession>A0ABQ5JWS7</accession>
<keyword evidence="3" id="KW-1185">Reference proteome</keyword>
<comment type="caution">
    <text evidence="2">The sequence shown here is derived from an EMBL/GenBank/DDBJ whole genome shotgun (WGS) entry which is preliminary data.</text>
</comment>
<gene>
    <name evidence="2" type="ORF">ADUPG1_011068</name>
</gene>
<dbReference type="Proteomes" id="UP001057375">
    <property type="component" value="Unassembled WGS sequence"/>
</dbReference>
<evidence type="ECO:0000313" key="3">
    <source>
        <dbReference type="Proteomes" id="UP001057375"/>
    </source>
</evidence>
<sequence length="151" mass="17011">MSQAPIFSESTDQSDSQPLTQKNGIEMLKWIRKKHTETTKIIEDLKSSNESEHKELEDGLNSTLEELKTKVDTLTGVMMKLDCAKKISVTLPHTSHSKRSPPLSLSTHPGDFSVNGEKGYEKEKEEKEEDDKIMDSSKKKRSNTPTLPPVK</sequence>
<proteinExistence type="predicted"/>
<evidence type="ECO:0000313" key="2">
    <source>
        <dbReference type="EMBL" id="GKT17247.1"/>
    </source>
</evidence>
<feature type="region of interest" description="Disordered" evidence="1">
    <location>
        <begin position="89"/>
        <end position="151"/>
    </location>
</feature>